<dbReference type="Proteomes" id="UP000478008">
    <property type="component" value="Unassembled WGS sequence"/>
</dbReference>
<keyword evidence="13 19" id="KW-0756">Sterol biosynthesis</keyword>
<evidence type="ECO:0000256" key="18">
    <source>
        <dbReference type="ARBA" id="ARBA00029438"/>
    </source>
</evidence>
<protein>
    <recommendedName>
        <fullName evidence="3 19">Mevalonate kinase</fullName>
        <shortName evidence="19">MK</shortName>
        <ecNumber evidence="3 19">2.7.1.36</ecNumber>
    </recommendedName>
</protein>
<keyword evidence="5 19" id="KW-0444">Lipid biosynthesis</keyword>
<dbReference type="GO" id="GO:0006696">
    <property type="term" value="P:ergosterol biosynthetic process"/>
    <property type="evidence" value="ECO:0007669"/>
    <property type="project" value="TreeGrafter"/>
</dbReference>
<dbReference type="GO" id="GO:0019287">
    <property type="term" value="P:isopentenyl diphosphate biosynthetic process, mevalonate pathway"/>
    <property type="evidence" value="ECO:0007669"/>
    <property type="project" value="UniProtKB-UniPathway"/>
</dbReference>
<evidence type="ECO:0000259" key="20">
    <source>
        <dbReference type="Pfam" id="PF00288"/>
    </source>
</evidence>
<reference evidence="22 23" key="1">
    <citation type="submission" date="2019-07" db="EMBL/GenBank/DDBJ databases">
        <authorList>
            <person name="Friedrich A."/>
            <person name="Schacherer J."/>
        </authorList>
    </citation>
    <scope>NUCLEOTIDE SEQUENCE [LARGE SCALE GENOMIC DNA]</scope>
</reference>
<dbReference type="Gene3D" id="3.30.70.890">
    <property type="entry name" value="GHMP kinase, C-terminal domain"/>
    <property type="match status" value="1"/>
</dbReference>
<dbReference type="GO" id="GO:0046872">
    <property type="term" value="F:metal ion binding"/>
    <property type="evidence" value="ECO:0007669"/>
    <property type="project" value="UniProtKB-KW"/>
</dbReference>
<evidence type="ECO:0000256" key="16">
    <source>
        <dbReference type="ARBA" id="ARBA00023221"/>
    </source>
</evidence>
<dbReference type="InterPro" id="IPR036554">
    <property type="entry name" value="GHMP_kinase_C_sf"/>
</dbReference>
<dbReference type="EMBL" id="CABFWN010000005">
    <property type="protein sequence ID" value="VUG19472.1"/>
    <property type="molecule type" value="Genomic_DNA"/>
</dbReference>
<evidence type="ECO:0000256" key="8">
    <source>
        <dbReference type="ARBA" id="ARBA00022741"/>
    </source>
</evidence>
<dbReference type="FunFam" id="3.30.70.890:FF:000003">
    <property type="entry name" value="Mevalonate kinase"/>
    <property type="match status" value="1"/>
</dbReference>
<evidence type="ECO:0000256" key="19">
    <source>
        <dbReference type="RuleBase" id="RU363087"/>
    </source>
</evidence>
<name>A0A3F2Y625_DEKBR</name>
<accession>A0A3F2Y625</accession>
<dbReference type="InterPro" id="IPR020568">
    <property type="entry name" value="Ribosomal_Su5_D2-typ_SF"/>
</dbReference>
<evidence type="ECO:0000256" key="12">
    <source>
        <dbReference type="ARBA" id="ARBA00022955"/>
    </source>
</evidence>
<keyword evidence="15 19" id="KW-1207">Sterol metabolism</keyword>
<dbReference type="InterPro" id="IPR006204">
    <property type="entry name" value="GHMP_kinase_N_dom"/>
</dbReference>
<evidence type="ECO:0000313" key="23">
    <source>
        <dbReference type="Proteomes" id="UP000478008"/>
    </source>
</evidence>
<evidence type="ECO:0000313" key="22">
    <source>
        <dbReference type="EMBL" id="VUG19472.1"/>
    </source>
</evidence>
<dbReference type="STRING" id="5007.A0A3F2Y625"/>
<keyword evidence="10 19" id="KW-0067">ATP-binding</keyword>
<evidence type="ECO:0000256" key="10">
    <source>
        <dbReference type="ARBA" id="ARBA00022840"/>
    </source>
</evidence>
<dbReference type="Gene3D" id="3.30.230.10">
    <property type="match status" value="1"/>
</dbReference>
<comment type="similarity">
    <text evidence="2 19">Belongs to the GHMP kinase family. Mevalonate kinase subfamily.</text>
</comment>
<comment type="catalytic activity">
    <reaction evidence="17">
        <text>(R)-mevalonate + ATP = (R)-5-phosphomevalonate + ADP + H(+)</text>
        <dbReference type="Rhea" id="RHEA:17065"/>
        <dbReference type="ChEBI" id="CHEBI:15378"/>
        <dbReference type="ChEBI" id="CHEBI:30616"/>
        <dbReference type="ChEBI" id="CHEBI:36464"/>
        <dbReference type="ChEBI" id="CHEBI:58146"/>
        <dbReference type="ChEBI" id="CHEBI:456216"/>
        <dbReference type="EC" id="2.7.1.36"/>
    </reaction>
    <physiologicalReaction direction="left-to-right" evidence="17">
        <dbReference type="Rhea" id="RHEA:17066"/>
    </physiologicalReaction>
</comment>
<evidence type="ECO:0000256" key="9">
    <source>
        <dbReference type="ARBA" id="ARBA00022777"/>
    </source>
</evidence>
<dbReference type="GO" id="GO:0005524">
    <property type="term" value="F:ATP binding"/>
    <property type="evidence" value="ECO:0007669"/>
    <property type="project" value="UniProtKB-KW"/>
</dbReference>
<evidence type="ECO:0000256" key="7">
    <source>
        <dbReference type="ARBA" id="ARBA00022723"/>
    </source>
</evidence>
<comment type="function">
    <text evidence="19">Mevalonate kinase; part of the second module of ergosterol biosynthesis pathway that includes the middle steps of the pathway. The second module is carried out in the vacuole and involves the formation of farnesyl diphosphate, which is also an important intermediate in the biosynthesis of ubiquinone, dolichol, heme and prenylated proteins.</text>
</comment>
<dbReference type="PRINTS" id="PR00959">
    <property type="entry name" value="MEVGALKINASE"/>
</dbReference>
<dbReference type="SUPFAM" id="SSF54211">
    <property type="entry name" value="Ribosomal protein S5 domain 2-like"/>
    <property type="match status" value="1"/>
</dbReference>
<keyword evidence="16 19" id="KW-0753">Steroid metabolism</keyword>
<dbReference type="SUPFAM" id="SSF55060">
    <property type="entry name" value="GHMP Kinase, C-terminal domain"/>
    <property type="match status" value="1"/>
</dbReference>
<evidence type="ECO:0000256" key="13">
    <source>
        <dbReference type="ARBA" id="ARBA00023011"/>
    </source>
</evidence>
<evidence type="ECO:0000256" key="5">
    <source>
        <dbReference type="ARBA" id="ARBA00022516"/>
    </source>
</evidence>
<dbReference type="PANTHER" id="PTHR43290:SF2">
    <property type="entry name" value="MEVALONATE KINASE"/>
    <property type="match status" value="1"/>
</dbReference>
<evidence type="ECO:0000256" key="1">
    <source>
        <dbReference type="ARBA" id="ARBA00004496"/>
    </source>
</evidence>
<dbReference type="Pfam" id="PF00288">
    <property type="entry name" value="GHMP_kinases_N"/>
    <property type="match status" value="1"/>
</dbReference>
<dbReference type="PANTHER" id="PTHR43290">
    <property type="entry name" value="MEVALONATE KINASE"/>
    <property type="match status" value="1"/>
</dbReference>
<keyword evidence="9 19" id="KW-0418">Kinase</keyword>
<gene>
    <name evidence="22" type="primary">ERG12</name>
    <name evidence="22" type="ORF">DEBR0S5_03620G</name>
</gene>
<dbReference type="NCBIfam" id="TIGR00549">
    <property type="entry name" value="mevalon_kin"/>
    <property type="match status" value="1"/>
</dbReference>
<dbReference type="InterPro" id="IPR013750">
    <property type="entry name" value="GHMP_kinase_C_dom"/>
</dbReference>
<sequence length="428" mass="46842">MTVQFPFVTSAPGKVIIFGEHSAVYNRPAIAAALSLRTYLLVSKDETESDYICLEFPDIDFHCHWKKSDLPFHMAPKSDTPHVLPPKNLDPELISDLGPLLSAIDSPLHYGAAYAFLYLFVSLCPRSTPGGLTFTMRSTLPIGAGLGSSASMSVCLASAFGYIGGHIKEATFYRDSKITNDSDECNFIDKWSFMGEKCIHGNPSGIDNAVASHGGAVMFQRRGNSLPSVRTAMRNLPPMNLLLTNTKTPRRTATLVANVSKLVADYPKSTAHILDAMEDIAREAYNLMLRPFLNANGKDELLKLIRINHGLLVSLGVSHPNLERIKLNCDELHVGETKLTGAGGGGCAITLLRDGIKPEVLTELENRLEKLGFESFKATLGGKGVGLLTTNDSALLKNMTVKNFINFKSRDNIEESIGCTYVGDWRYW</sequence>
<evidence type="ECO:0000256" key="4">
    <source>
        <dbReference type="ARBA" id="ARBA00022490"/>
    </source>
</evidence>
<evidence type="ECO:0000256" key="17">
    <source>
        <dbReference type="ARBA" id="ARBA00029310"/>
    </source>
</evidence>
<keyword evidence="12 19" id="KW-0752">Steroid biosynthesis</keyword>
<dbReference type="EC" id="2.7.1.36" evidence="3 19"/>
<evidence type="ECO:0000256" key="6">
    <source>
        <dbReference type="ARBA" id="ARBA00022679"/>
    </source>
</evidence>
<evidence type="ECO:0000259" key="21">
    <source>
        <dbReference type="Pfam" id="PF08544"/>
    </source>
</evidence>
<keyword evidence="4 19" id="KW-0963">Cytoplasm</keyword>
<dbReference type="PROSITE" id="PS00627">
    <property type="entry name" value="GHMP_KINASES_ATP"/>
    <property type="match status" value="1"/>
</dbReference>
<dbReference type="InterPro" id="IPR006205">
    <property type="entry name" value="Mev_gal_kin"/>
</dbReference>
<dbReference type="Pfam" id="PF08544">
    <property type="entry name" value="GHMP_kinases_C"/>
    <property type="match status" value="1"/>
</dbReference>
<dbReference type="InterPro" id="IPR014721">
    <property type="entry name" value="Ribsml_uS5_D2-typ_fold_subgr"/>
</dbReference>
<keyword evidence="8 19" id="KW-0547">Nucleotide-binding</keyword>
<feature type="domain" description="GHMP kinase N-terminal" evidence="20">
    <location>
        <begin position="127"/>
        <end position="212"/>
    </location>
</feature>
<dbReference type="GO" id="GO:0004496">
    <property type="term" value="F:mevalonate kinase activity"/>
    <property type="evidence" value="ECO:0007669"/>
    <property type="project" value="UniProtKB-EC"/>
</dbReference>
<evidence type="ECO:0000256" key="3">
    <source>
        <dbReference type="ARBA" id="ARBA00012103"/>
    </source>
</evidence>
<evidence type="ECO:0000256" key="2">
    <source>
        <dbReference type="ARBA" id="ARBA00006495"/>
    </source>
</evidence>
<evidence type="ECO:0000256" key="11">
    <source>
        <dbReference type="ARBA" id="ARBA00022842"/>
    </source>
</evidence>
<feature type="domain" description="GHMP kinase C-terminal" evidence="21">
    <location>
        <begin position="293"/>
        <end position="364"/>
    </location>
</feature>
<keyword evidence="14 19" id="KW-0443">Lipid metabolism</keyword>
<comment type="pathway">
    <text evidence="18 19">Isoprenoid biosynthesis; isopentenyl diphosphate biosynthesis via mevalonate pathway; isopentenyl diphosphate from (R)-mevalonate: step 1/3.</text>
</comment>
<dbReference type="AlphaFoldDB" id="A0A3F2Y625"/>
<keyword evidence="6 19" id="KW-0808">Transferase</keyword>
<evidence type="ECO:0000256" key="15">
    <source>
        <dbReference type="ARBA" id="ARBA00023166"/>
    </source>
</evidence>
<keyword evidence="23" id="KW-1185">Reference proteome</keyword>
<comment type="subcellular location">
    <subcellularLocation>
        <location evidence="1 19">Cytoplasm</location>
    </subcellularLocation>
</comment>
<proteinExistence type="inferred from homology"/>
<evidence type="ECO:0000256" key="14">
    <source>
        <dbReference type="ARBA" id="ARBA00023098"/>
    </source>
</evidence>
<dbReference type="GO" id="GO:0005829">
    <property type="term" value="C:cytosol"/>
    <property type="evidence" value="ECO:0007669"/>
    <property type="project" value="TreeGrafter"/>
</dbReference>
<keyword evidence="11" id="KW-0460">Magnesium</keyword>
<organism evidence="22 23">
    <name type="scientific">Dekkera bruxellensis</name>
    <name type="common">Brettanomyces custersii</name>
    <dbReference type="NCBI Taxonomy" id="5007"/>
    <lineage>
        <taxon>Eukaryota</taxon>
        <taxon>Fungi</taxon>
        <taxon>Dikarya</taxon>
        <taxon>Ascomycota</taxon>
        <taxon>Saccharomycotina</taxon>
        <taxon>Pichiomycetes</taxon>
        <taxon>Pichiales</taxon>
        <taxon>Pichiaceae</taxon>
        <taxon>Brettanomyces</taxon>
    </lineage>
</organism>
<dbReference type="InterPro" id="IPR006203">
    <property type="entry name" value="GHMP_knse_ATP-bd_CS"/>
</dbReference>
<dbReference type="UniPathway" id="UPA00057">
    <property type="reaction ID" value="UER00098"/>
</dbReference>
<keyword evidence="7" id="KW-0479">Metal-binding</keyword>